<keyword evidence="3" id="KW-0472">Membrane</keyword>
<dbReference type="GO" id="GO:0009306">
    <property type="term" value="P:protein secretion"/>
    <property type="evidence" value="ECO:0007669"/>
    <property type="project" value="InterPro"/>
</dbReference>
<dbReference type="InterPro" id="IPR004846">
    <property type="entry name" value="T2SS/T3SS_dom"/>
</dbReference>
<evidence type="ECO:0000256" key="6">
    <source>
        <dbReference type="SAM" id="SignalP"/>
    </source>
</evidence>
<evidence type="ECO:0000256" key="5">
    <source>
        <dbReference type="SAM" id="MobiDB-lite"/>
    </source>
</evidence>
<dbReference type="Pfam" id="PF00263">
    <property type="entry name" value="Secretin"/>
    <property type="match status" value="1"/>
</dbReference>
<evidence type="ECO:0000256" key="3">
    <source>
        <dbReference type="ARBA" id="ARBA00023136"/>
    </source>
</evidence>
<dbReference type="EMBL" id="QYUL01000001">
    <property type="protein sequence ID" value="RJF84132.1"/>
    <property type="molecule type" value="Genomic_DNA"/>
</dbReference>
<organism evidence="8 9">
    <name type="scientific">Azospirillum cavernae</name>
    <dbReference type="NCBI Taxonomy" id="2320860"/>
    <lineage>
        <taxon>Bacteria</taxon>
        <taxon>Pseudomonadati</taxon>
        <taxon>Pseudomonadota</taxon>
        <taxon>Alphaproteobacteria</taxon>
        <taxon>Rhodospirillales</taxon>
        <taxon>Azospirillaceae</taxon>
        <taxon>Azospirillum</taxon>
    </lineage>
</organism>
<feature type="region of interest" description="Disordered" evidence="5">
    <location>
        <begin position="257"/>
        <end position="289"/>
    </location>
</feature>
<dbReference type="GO" id="GO:0016020">
    <property type="term" value="C:membrane"/>
    <property type="evidence" value="ECO:0007669"/>
    <property type="project" value="UniProtKB-SubCell"/>
</dbReference>
<sequence length="511" mass="53704">MMRLSPRGVFRLTGAALAAWSLAACTLPSVGALPPRTEILRAQTERLESDGAPAVSVVPVNRGMLVVHSVRERLPAVMAQRMISVSYPSGENTLDRLVSMLSYSGVRVATRFEQASDADMLRRALPFRAFSGTVAELTSVLQGGMGIVSWWQDGTLFLTDRDRYAFTVPQIPDVIRSITEDLKSMGVSDLTPSLRGGQILFSAPPSLYAEVVRPYIDRIHRNMAMVKVQMAVVSLTLNDSSATGFDWSKLALGFNSSSSTDGTTTSTTSTSTTSTTTSGNTSTVTAGGPLSWATSPTGKLLGVSGAFTVAGAIDYLSKFGTADTKQNVEVHTLSGAQVTLRSGQEIPYVSGVGVNTLGGSSSSGSSALLGSAQTTTVKTGLTIKLTPFYDADTRIVTADLNILVNSLVRFVQLSAGNQVGTITQPQTQEQALNDIVRVLAGNTVVLGGLQVDNASYDNADPVAARPEEESSASLAPGGATSVIGHRAQTITKEALFVVVRPTVTVFVEQGG</sequence>
<evidence type="ECO:0000256" key="1">
    <source>
        <dbReference type="ARBA" id="ARBA00004370"/>
    </source>
</evidence>
<dbReference type="RefSeq" id="WP_119829773.1">
    <property type="nucleotide sequence ID" value="NZ_QYUL01000001.1"/>
</dbReference>
<feature type="compositionally biased region" description="Low complexity" evidence="5">
    <location>
        <begin position="257"/>
        <end position="285"/>
    </location>
</feature>
<reference evidence="8 9" key="1">
    <citation type="submission" date="2018-09" db="EMBL/GenBank/DDBJ databases">
        <authorList>
            <person name="Zhu H."/>
        </authorList>
    </citation>
    <scope>NUCLEOTIDE SEQUENCE [LARGE SCALE GENOMIC DNA]</scope>
    <source>
        <strain evidence="8 9">K2W22B-5</strain>
    </source>
</reference>
<protein>
    <recommendedName>
        <fullName evidence="7">Type II/III secretion system secretin-like domain-containing protein</fullName>
    </recommendedName>
</protein>
<dbReference type="PANTHER" id="PTHR30332">
    <property type="entry name" value="PROBABLE GENERAL SECRETION PATHWAY PROTEIN D"/>
    <property type="match status" value="1"/>
</dbReference>
<proteinExistence type="inferred from homology"/>
<dbReference type="PANTHER" id="PTHR30332:SF24">
    <property type="entry name" value="SECRETIN GSPD-RELATED"/>
    <property type="match status" value="1"/>
</dbReference>
<comment type="subcellular location">
    <subcellularLocation>
        <location evidence="1">Membrane</location>
    </subcellularLocation>
</comment>
<name>A0A418W271_9PROT</name>
<comment type="similarity">
    <text evidence="4">Belongs to the bacterial secretin family.</text>
</comment>
<dbReference type="Proteomes" id="UP000283458">
    <property type="component" value="Unassembled WGS sequence"/>
</dbReference>
<evidence type="ECO:0000313" key="9">
    <source>
        <dbReference type="Proteomes" id="UP000283458"/>
    </source>
</evidence>
<evidence type="ECO:0000259" key="7">
    <source>
        <dbReference type="Pfam" id="PF00263"/>
    </source>
</evidence>
<dbReference type="PROSITE" id="PS51257">
    <property type="entry name" value="PROKAR_LIPOPROTEIN"/>
    <property type="match status" value="1"/>
</dbReference>
<feature type="domain" description="Type II/III secretion system secretin-like" evidence="7">
    <location>
        <begin position="316"/>
        <end position="454"/>
    </location>
</feature>
<keyword evidence="9" id="KW-1185">Reference proteome</keyword>
<evidence type="ECO:0000256" key="2">
    <source>
        <dbReference type="ARBA" id="ARBA00022729"/>
    </source>
</evidence>
<feature type="chain" id="PRO_5019031194" description="Type II/III secretion system secretin-like domain-containing protein" evidence="6">
    <location>
        <begin position="24"/>
        <end position="511"/>
    </location>
</feature>
<gene>
    <name evidence="8" type="ORF">D3877_05880</name>
</gene>
<evidence type="ECO:0000313" key="8">
    <source>
        <dbReference type="EMBL" id="RJF84132.1"/>
    </source>
</evidence>
<dbReference type="AlphaFoldDB" id="A0A418W271"/>
<dbReference type="GO" id="GO:0015627">
    <property type="term" value="C:type II protein secretion system complex"/>
    <property type="evidence" value="ECO:0007669"/>
    <property type="project" value="TreeGrafter"/>
</dbReference>
<accession>A0A418W271</accession>
<comment type="caution">
    <text evidence="8">The sequence shown here is derived from an EMBL/GenBank/DDBJ whole genome shotgun (WGS) entry which is preliminary data.</text>
</comment>
<dbReference type="InterPro" id="IPR050810">
    <property type="entry name" value="Bact_Secretion_Sys_Channel"/>
</dbReference>
<dbReference type="OrthoDB" id="7294507at2"/>
<feature type="signal peptide" evidence="6">
    <location>
        <begin position="1"/>
        <end position="23"/>
    </location>
</feature>
<keyword evidence="2 6" id="KW-0732">Signal</keyword>
<evidence type="ECO:0000256" key="4">
    <source>
        <dbReference type="RuleBase" id="RU004003"/>
    </source>
</evidence>